<reference evidence="2 3" key="2">
    <citation type="submission" date="2019-01" db="EMBL/GenBank/DDBJ databases">
        <title>The decoding of complex shrimp genome reveals the adaptation for benthos swimmer, frequently molting mechanism and breeding impact on genome.</title>
        <authorList>
            <person name="Sun Y."/>
            <person name="Gao Y."/>
            <person name="Yu Y."/>
        </authorList>
    </citation>
    <scope>NUCLEOTIDE SEQUENCE [LARGE SCALE GENOMIC DNA]</scope>
    <source>
        <tissue evidence="2">Muscle</tissue>
    </source>
</reference>
<dbReference type="PANTHER" id="PTHR45828">
    <property type="entry name" value="CYTOCHROME B561/FERRIC REDUCTASE TRANSMEMBRANE"/>
    <property type="match status" value="1"/>
</dbReference>
<dbReference type="PROSITE" id="PS51019">
    <property type="entry name" value="REELIN"/>
    <property type="match status" value="1"/>
</dbReference>
<gene>
    <name evidence="2" type="ORF">C7M84_024865</name>
</gene>
<accession>A0A423TZU6</accession>
<dbReference type="Proteomes" id="UP000283509">
    <property type="component" value="Unassembled WGS sequence"/>
</dbReference>
<dbReference type="InterPro" id="IPR042307">
    <property type="entry name" value="Reeler_sf"/>
</dbReference>
<proteinExistence type="predicted"/>
<dbReference type="Pfam" id="PF02014">
    <property type="entry name" value="Reeler"/>
    <property type="match status" value="1"/>
</dbReference>
<evidence type="ECO:0000313" key="2">
    <source>
        <dbReference type="EMBL" id="ROT81979.1"/>
    </source>
</evidence>
<dbReference type="GO" id="GO:0016020">
    <property type="term" value="C:membrane"/>
    <property type="evidence" value="ECO:0007669"/>
    <property type="project" value="TreeGrafter"/>
</dbReference>
<dbReference type="InterPro" id="IPR051237">
    <property type="entry name" value="Ferric-chelate_Red/DefProt"/>
</dbReference>
<protein>
    <submittedName>
        <fullName evidence="2">Putative defense protein Hdd11</fullName>
    </submittedName>
</protein>
<keyword evidence="3" id="KW-1185">Reference proteome</keyword>
<dbReference type="CDD" id="cd08544">
    <property type="entry name" value="Reeler"/>
    <property type="match status" value="1"/>
</dbReference>
<organism evidence="2 3">
    <name type="scientific">Penaeus vannamei</name>
    <name type="common">Whiteleg shrimp</name>
    <name type="synonym">Litopenaeus vannamei</name>
    <dbReference type="NCBI Taxonomy" id="6689"/>
    <lineage>
        <taxon>Eukaryota</taxon>
        <taxon>Metazoa</taxon>
        <taxon>Ecdysozoa</taxon>
        <taxon>Arthropoda</taxon>
        <taxon>Crustacea</taxon>
        <taxon>Multicrustacea</taxon>
        <taxon>Malacostraca</taxon>
        <taxon>Eumalacostraca</taxon>
        <taxon>Eucarida</taxon>
        <taxon>Decapoda</taxon>
        <taxon>Dendrobranchiata</taxon>
        <taxon>Penaeoidea</taxon>
        <taxon>Penaeidae</taxon>
        <taxon>Penaeus</taxon>
    </lineage>
</organism>
<dbReference type="STRING" id="6689.A0A423TZU6"/>
<dbReference type="OrthoDB" id="6418377at2759"/>
<evidence type="ECO:0000259" key="1">
    <source>
        <dbReference type="PROSITE" id="PS51019"/>
    </source>
</evidence>
<dbReference type="InterPro" id="IPR002861">
    <property type="entry name" value="Reeler_dom"/>
</dbReference>
<feature type="domain" description="Reelin" evidence="1">
    <location>
        <begin position="27"/>
        <end position="175"/>
    </location>
</feature>
<dbReference type="PANTHER" id="PTHR45828:SF33">
    <property type="entry name" value="DOMON DOMAIN-CONTAINING PROTEIN"/>
    <property type="match status" value="1"/>
</dbReference>
<evidence type="ECO:0000313" key="3">
    <source>
        <dbReference type="Proteomes" id="UP000283509"/>
    </source>
</evidence>
<reference evidence="2 3" key="1">
    <citation type="submission" date="2018-04" db="EMBL/GenBank/DDBJ databases">
        <authorList>
            <person name="Zhang X."/>
            <person name="Yuan J."/>
            <person name="Li F."/>
            <person name="Xiang J."/>
        </authorList>
    </citation>
    <scope>NUCLEOTIDE SEQUENCE [LARGE SCALE GENOMIC DNA]</scope>
    <source>
        <tissue evidence="2">Muscle</tissue>
    </source>
</reference>
<dbReference type="Gene3D" id="2.60.40.4060">
    <property type="entry name" value="Reeler domain"/>
    <property type="match status" value="1"/>
</dbReference>
<dbReference type="EMBL" id="QCYY01000900">
    <property type="protein sequence ID" value="ROT81979.1"/>
    <property type="molecule type" value="Genomic_DNA"/>
</dbReference>
<name>A0A423TZU6_PENVA</name>
<dbReference type="AlphaFoldDB" id="A0A423TZU6"/>
<sequence>MDGRPSLVVLQFPPIKMAGRLSLAVAVSVVCSLVSAMPLQVTQSTCESLLPEGLTGNPQTSEAPYLLMVPNEEIPSGSQINVILTGFDPNVTFEGFFIEAFNAEGQPIGSFVNAPKTIECGSATAAYQADSSAKVVEMMTWAAPVDMAGIVTFRATVVMNDEFYWNDVTAKAMLA</sequence>
<comment type="caution">
    <text evidence="2">The sequence shown here is derived from an EMBL/GenBank/DDBJ whole genome shotgun (WGS) entry which is preliminary data.</text>
</comment>